<comment type="caution">
    <text evidence="10">The sequence shown here is derived from an EMBL/GenBank/DDBJ whole genome shotgun (WGS) entry which is preliminary data.</text>
</comment>
<evidence type="ECO:0000256" key="4">
    <source>
        <dbReference type="ARBA" id="ARBA00022989"/>
    </source>
</evidence>
<reference evidence="10 11" key="1">
    <citation type="submission" date="2020-10" db="EMBL/GenBank/DDBJ databases">
        <title>Phylogeny of dyella-like bacteria.</title>
        <authorList>
            <person name="Fu J."/>
        </authorList>
    </citation>
    <scope>NUCLEOTIDE SEQUENCE [LARGE SCALE GENOMIC DNA]</scope>
    <source>
        <strain evidence="10 11">JP1</strain>
    </source>
</reference>
<accession>A0ABW8JKL6</accession>
<evidence type="ECO:0000256" key="2">
    <source>
        <dbReference type="ARBA" id="ARBA00022475"/>
    </source>
</evidence>
<evidence type="ECO:0000256" key="5">
    <source>
        <dbReference type="ARBA" id="ARBA00023136"/>
    </source>
</evidence>
<feature type="transmembrane region" description="Helical" evidence="7">
    <location>
        <begin position="381"/>
        <end position="399"/>
    </location>
</feature>
<name>A0ABW8JKL6_9GAMM</name>
<keyword evidence="11" id="KW-1185">Reference proteome</keyword>
<protein>
    <submittedName>
        <fullName evidence="10">ABC transporter permease</fullName>
    </submittedName>
</protein>
<dbReference type="EMBL" id="JADIKJ010000015">
    <property type="protein sequence ID" value="MFK2901388.1"/>
    <property type="molecule type" value="Genomic_DNA"/>
</dbReference>
<dbReference type="PANTHER" id="PTHR30572:SF4">
    <property type="entry name" value="ABC TRANSPORTER PERMEASE YTRF"/>
    <property type="match status" value="1"/>
</dbReference>
<organism evidence="10 11">
    <name type="scientific">Dyella jejuensis</name>
    <dbReference type="NCBI Taxonomy" id="1432009"/>
    <lineage>
        <taxon>Bacteria</taxon>
        <taxon>Pseudomonadati</taxon>
        <taxon>Pseudomonadota</taxon>
        <taxon>Gammaproteobacteria</taxon>
        <taxon>Lysobacterales</taxon>
        <taxon>Rhodanobacteraceae</taxon>
        <taxon>Dyella</taxon>
    </lineage>
</organism>
<evidence type="ECO:0000256" key="1">
    <source>
        <dbReference type="ARBA" id="ARBA00004651"/>
    </source>
</evidence>
<comment type="subcellular location">
    <subcellularLocation>
        <location evidence="1">Cell membrane</location>
        <topology evidence="1">Multi-pass membrane protein</topology>
    </subcellularLocation>
</comment>
<comment type="similarity">
    <text evidence="6">Belongs to the ABC-4 integral membrane protein family.</text>
</comment>
<dbReference type="InterPro" id="IPR050250">
    <property type="entry name" value="Macrolide_Exporter_MacB"/>
</dbReference>
<keyword evidence="3 7" id="KW-0812">Transmembrane</keyword>
<gene>
    <name evidence="10" type="ORF">ISP15_13680</name>
</gene>
<evidence type="ECO:0000313" key="10">
    <source>
        <dbReference type="EMBL" id="MFK2901388.1"/>
    </source>
</evidence>
<evidence type="ECO:0000256" key="7">
    <source>
        <dbReference type="SAM" id="Phobius"/>
    </source>
</evidence>
<feature type="domain" description="MacB-like periplasmic core" evidence="9">
    <location>
        <begin position="33"/>
        <end position="205"/>
    </location>
</feature>
<evidence type="ECO:0000259" key="9">
    <source>
        <dbReference type="Pfam" id="PF12704"/>
    </source>
</evidence>
<dbReference type="RefSeq" id="WP_404548147.1">
    <property type="nucleotide sequence ID" value="NZ_JADIKJ010000015.1"/>
</dbReference>
<dbReference type="Pfam" id="PF12704">
    <property type="entry name" value="MacB_PCD"/>
    <property type="match status" value="1"/>
</dbReference>
<feature type="domain" description="ABC3 transporter permease C-terminal" evidence="8">
    <location>
        <begin position="298"/>
        <end position="409"/>
    </location>
</feature>
<evidence type="ECO:0000313" key="11">
    <source>
        <dbReference type="Proteomes" id="UP001620461"/>
    </source>
</evidence>
<dbReference type="Proteomes" id="UP001620461">
    <property type="component" value="Unassembled WGS sequence"/>
</dbReference>
<evidence type="ECO:0000256" key="3">
    <source>
        <dbReference type="ARBA" id="ARBA00022692"/>
    </source>
</evidence>
<keyword evidence="4 7" id="KW-1133">Transmembrane helix</keyword>
<evidence type="ECO:0000256" key="6">
    <source>
        <dbReference type="ARBA" id="ARBA00038076"/>
    </source>
</evidence>
<proteinExistence type="inferred from homology"/>
<feature type="transmembrane region" description="Helical" evidence="7">
    <location>
        <begin position="348"/>
        <end position="369"/>
    </location>
</feature>
<feature type="transmembrane region" description="Helical" evidence="7">
    <location>
        <begin position="292"/>
        <end position="319"/>
    </location>
</feature>
<dbReference type="PANTHER" id="PTHR30572">
    <property type="entry name" value="MEMBRANE COMPONENT OF TRANSPORTER-RELATED"/>
    <property type="match status" value="1"/>
</dbReference>
<keyword evidence="5 7" id="KW-0472">Membrane</keyword>
<keyword evidence="2" id="KW-1003">Cell membrane</keyword>
<dbReference type="InterPro" id="IPR025857">
    <property type="entry name" value="MacB_PCD"/>
</dbReference>
<sequence>MAIHPILASLRAHRVPSLLVVAQIALACAVLCNAMSMIGQSMDDIRLTNAIDERGLSVVSLNGVDPKTAASDIPRDLAVLRDIPGVKEAATTSATPLNGQGLDWSFGTRPEATVNDTGDVDVEYYLLGEGADRAMGLHLIEGRFFNAEEYANSTLGPQLMPSAHVVIITASLAQRMWPGQTALGKILYSSPLWYTVVGVVGDVLCPDDGVRGKDGQGFYDSGFFPISPASALGFTGPSGSLDYYVLRSAPKDRDRIMRQAVARLRTLNPGALVKAQRYTDIRESYFADANSMVGMLVVVCAVMLAVTAFGIVGLTSFWVQQRRRQIGIRRALGASRGQILDYFRAENFLLTTAGVAIGMAMAFGVNLFLMKHYEMRLMHWYYLPCSAMVFWLLGQLAVLGPALRAAAVPPVVATRSV</sequence>
<dbReference type="Pfam" id="PF02687">
    <property type="entry name" value="FtsX"/>
    <property type="match status" value="1"/>
</dbReference>
<evidence type="ECO:0000259" key="8">
    <source>
        <dbReference type="Pfam" id="PF02687"/>
    </source>
</evidence>
<dbReference type="InterPro" id="IPR003838">
    <property type="entry name" value="ABC3_permease_C"/>
</dbReference>